<protein>
    <submittedName>
        <fullName evidence="1">Uncharacterized protein</fullName>
    </submittedName>
</protein>
<sequence>MFLNPYVVIALLELAQDLKEPYVLQQNLIYRSTNNPDLASLERCHGEEPVPLLANSSAAIGKSLIVGQGFLWIVEWSGAPME</sequence>
<name>A0A9P0TJZ2_PIEBR</name>
<dbReference type="Proteomes" id="UP001152562">
    <property type="component" value="Unassembled WGS sequence"/>
</dbReference>
<evidence type="ECO:0000313" key="2">
    <source>
        <dbReference type="Proteomes" id="UP001152562"/>
    </source>
</evidence>
<comment type="caution">
    <text evidence="1">The sequence shown here is derived from an EMBL/GenBank/DDBJ whole genome shotgun (WGS) entry which is preliminary data.</text>
</comment>
<dbReference type="AlphaFoldDB" id="A0A9P0TJZ2"/>
<dbReference type="EMBL" id="CALOZG010000010">
    <property type="protein sequence ID" value="CAH4030115.1"/>
    <property type="molecule type" value="Genomic_DNA"/>
</dbReference>
<organism evidence="1 2">
    <name type="scientific">Pieris brassicae</name>
    <name type="common">White butterfly</name>
    <name type="synonym">Large white butterfly</name>
    <dbReference type="NCBI Taxonomy" id="7116"/>
    <lineage>
        <taxon>Eukaryota</taxon>
        <taxon>Metazoa</taxon>
        <taxon>Ecdysozoa</taxon>
        <taxon>Arthropoda</taxon>
        <taxon>Hexapoda</taxon>
        <taxon>Insecta</taxon>
        <taxon>Pterygota</taxon>
        <taxon>Neoptera</taxon>
        <taxon>Endopterygota</taxon>
        <taxon>Lepidoptera</taxon>
        <taxon>Glossata</taxon>
        <taxon>Ditrysia</taxon>
        <taxon>Papilionoidea</taxon>
        <taxon>Pieridae</taxon>
        <taxon>Pierinae</taxon>
        <taxon>Pieris</taxon>
    </lineage>
</organism>
<proteinExistence type="predicted"/>
<gene>
    <name evidence="1" type="ORF">PIBRA_LOCUS6795</name>
</gene>
<keyword evidence="2" id="KW-1185">Reference proteome</keyword>
<accession>A0A9P0TJZ2</accession>
<reference evidence="1" key="1">
    <citation type="submission" date="2022-05" db="EMBL/GenBank/DDBJ databases">
        <authorList>
            <person name="Okamura Y."/>
        </authorList>
    </citation>
    <scope>NUCLEOTIDE SEQUENCE</scope>
</reference>
<evidence type="ECO:0000313" key="1">
    <source>
        <dbReference type="EMBL" id="CAH4030115.1"/>
    </source>
</evidence>